<dbReference type="AlphaFoldDB" id="A0AAV8WK41"/>
<dbReference type="Pfam" id="PF07051">
    <property type="entry name" value="OCIA"/>
    <property type="match status" value="1"/>
</dbReference>
<reference evidence="3" key="1">
    <citation type="journal article" date="2023" name="Insect Mol. Biol.">
        <title>Genome sequencing provides insights into the evolution of gene families encoding plant cell wall-degrading enzymes in longhorned beetles.</title>
        <authorList>
            <person name="Shin N.R."/>
            <person name="Okamura Y."/>
            <person name="Kirsch R."/>
            <person name="Pauchet Y."/>
        </authorList>
    </citation>
    <scope>NUCLEOTIDE SEQUENCE</scope>
    <source>
        <strain evidence="3">RBIC_L_NR</strain>
    </source>
</reference>
<feature type="compositionally biased region" description="Polar residues" evidence="1">
    <location>
        <begin position="154"/>
        <end position="163"/>
    </location>
</feature>
<evidence type="ECO:0000313" key="4">
    <source>
        <dbReference type="Proteomes" id="UP001162156"/>
    </source>
</evidence>
<protein>
    <recommendedName>
        <fullName evidence="2">OCIA domain-containing protein</fullName>
    </recommendedName>
</protein>
<feature type="domain" description="OCIA" evidence="2">
    <location>
        <begin position="28"/>
        <end position="113"/>
    </location>
</feature>
<proteinExistence type="predicted"/>
<name>A0AAV8WK41_9CUCU</name>
<feature type="region of interest" description="Disordered" evidence="1">
    <location>
        <begin position="1"/>
        <end position="26"/>
    </location>
</feature>
<gene>
    <name evidence="3" type="ORF">NQ314_020626</name>
</gene>
<dbReference type="GO" id="GO:0005768">
    <property type="term" value="C:endosome"/>
    <property type="evidence" value="ECO:0007669"/>
    <property type="project" value="TreeGrafter"/>
</dbReference>
<evidence type="ECO:0000313" key="3">
    <source>
        <dbReference type="EMBL" id="KAJ8926969.1"/>
    </source>
</evidence>
<dbReference type="PANTHER" id="PTHR13336:SF3">
    <property type="entry name" value="OCIA DOMAIN-CONTAINING PROTEIN 1"/>
    <property type="match status" value="1"/>
</dbReference>
<evidence type="ECO:0000256" key="1">
    <source>
        <dbReference type="SAM" id="MobiDB-lite"/>
    </source>
</evidence>
<feature type="non-terminal residue" evidence="3">
    <location>
        <position position="189"/>
    </location>
</feature>
<dbReference type="Proteomes" id="UP001162156">
    <property type="component" value="Unassembled WGS sequence"/>
</dbReference>
<dbReference type="EMBL" id="JANEYF010005764">
    <property type="protein sequence ID" value="KAJ8926969.1"/>
    <property type="molecule type" value="Genomic_DNA"/>
</dbReference>
<keyword evidence="4" id="KW-1185">Reference proteome</keyword>
<dbReference type="PANTHER" id="PTHR13336">
    <property type="entry name" value="OVARIAN CARCINOMA IMMUNOREACTIVE ANTIGEN"/>
    <property type="match status" value="1"/>
</dbReference>
<dbReference type="InterPro" id="IPR040187">
    <property type="entry name" value="OCAD1/2"/>
</dbReference>
<comment type="caution">
    <text evidence="3">The sequence shown here is derived from an EMBL/GenBank/DDBJ whole genome shotgun (WGS) entry which is preliminary data.</text>
</comment>
<evidence type="ECO:0000259" key="2">
    <source>
        <dbReference type="Pfam" id="PF07051"/>
    </source>
</evidence>
<feature type="region of interest" description="Disordered" evidence="1">
    <location>
        <begin position="154"/>
        <end position="177"/>
    </location>
</feature>
<dbReference type="InterPro" id="IPR009764">
    <property type="entry name" value="OCIA_dom"/>
</dbReference>
<sequence>MINPSDGEGIERDPRRPFPGANARSNQQYKFTPDELRVIKECNKESFYQRCVPLAAILGGSTYYAVKTGYLRPSPRFGATPKVVAAVAVGYFLGKFSYQSKCAEKLMQLPNSQIGEMLRQRRRGNLTESLDSGFGPGMSLAPFGGISSSDTYSDLNPNNSLDLDTNRPETPGLDEYQKPSIDSKFLIDL</sequence>
<accession>A0AAV8WK41</accession>
<organism evidence="3 4">
    <name type="scientific">Rhamnusium bicolor</name>
    <dbReference type="NCBI Taxonomy" id="1586634"/>
    <lineage>
        <taxon>Eukaryota</taxon>
        <taxon>Metazoa</taxon>
        <taxon>Ecdysozoa</taxon>
        <taxon>Arthropoda</taxon>
        <taxon>Hexapoda</taxon>
        <taxon>Insecta</taxon>
        <taxon>Pterygota</taxon>
        <taxon>Neoptera</taxon>
        <taxon>Endopterygota</taxon>
        <taxon>Coleoptera</taxon>
        <taxon>Polyphaga</taxon>
        <taxon>Cucujiformia</taxon>
        <taxon>Chrysomeloidea</taxon>
        <taxon>Cerambycidae</taxon>
        <taxon>Lepturinae</taxon>
        <taxon>Rhagiini</taxon>
        <taxon>Rhamnusium</taxon>
    </lineage>
</organism>